<dbReference type="PANTHER" id="PTHR14191:SF4">
    <property type="entry name" value="NA(+)_H(+) EXCHANGE REGULATORY COFACTOR NHE-RF2"/>
    <property type="match status" value="1"/>
</dbReference>
<keyword evidence="1" id="KW-0677">Repeat</keyword>
<dbReference type="InterPro" id="IPR015098">
    <property type="entry name" value="EBP50_C"/>
</dbReference>
<reference evidence="4" key="1">
    <citation type="thesis" date="2021" institute="BYU ScholarsArchive" country="Provo, UT, USA">
        <title>Applications of and Algorithms for Genome Assembly and Genomic Analyses with an Emphasis on Marine Teleosts.</title>
        <authorList>
            <person name="Pickett B.D."/>
        </authorList>
    </citation>
    <scope>NUCLEOTIDE SEQUENCE</scope>
    <source>
        <strain evidence="4">HI-2016</strain>
    </source>
</reference>
<dbReference type="AlphaFoldDB" id="A0A8T2NES7"/>
<feature type="compositionally biased region" description="Basic and acidic residues" evidence="2">
    <location>
        <begin position="177"/>
        <end position="190"/>
    </location>
</feature>
<dbReference type="EMBL" id="JAFBMS010000089">
    <property type="protein sequence ID" value="KAG9337411.1"/>
    <property type="molecule type" value="Genomic_DNA"/>
</dbReference>
<evidence type="ECO:0000313" key="4">
    <source>
        <dbReference type="EMBL" id="KAG9337411.1"/>
    </source>
</evidence>
<sequence length="228" mass="25429">MVQTLLLYSEGPAIWTPQRGERLGWEKASLYLPRCVEVSLSLSLSPFLFLSPPPHDSSARVKTLLGNRGEESPQTERQKGTVVNGVNIENLRHSEVVAFIKSGGKETRLLVVDPETDDNFKRLGGTPKESHVKEIKVKPIINGSSQPQTNGKSKMATTPSPQMERSSPDTNTQVPLVEERPRRDALEECGLRLSTTAAEAKEKALSKRTKKRAPQMDWTKKHEIFSNF</sequence>
<dbReference type="PANTHER" id="PTHR14191">
    <property type="entry name" value="PDZ DOMAIN CONTAINING PROTEIN"/>
    <property type="match status" value="1"/>
</dbReference>
<feature type="region of interest" description="Disordered" evidence="2">
    <location>
        <begin position="140"/>
        <end position="228"/>
    </location>
</feature>
<name>A0A8T2NES7_9TELE</name>
<feature type="compositionally biased region" description="Basic and acidic residues" evidence="2">
    <location>
        <begin position="218"/>
        <end position="228"/>
    </location>
</feature>
<dbReference type="Gene3D" id="2.30.42.10">
    <property type="match status" value="1"/>
</dbReference>
<dbReference type="GO" id="GO:0043495">
    <property type="term" value="F:protein-membrane adaptor activity"/>
    <property type="evidence" value="ECO:0007669"/>
    <property type="project" value="TreeGrafter"/>
</dbReference>
<dbReference type="Pfam" id="PF09007">
    <property type="entry name" value="EBP50_C"/>
    <property type="match status" value="1"/>
</dbReference>
<evidence type="ECO:0000313" key="5">
    <source>
        <dbReference type="Proteomes" id="UP000824540"/>
    </source>
</evidence>
<dbReference type="GO" id="GO:0016324">
    <property type="term" value="C:apical plasma membrane"/>
    <property type="evidence" value="ECO:0007669"/>
    <property type="project" value="TreeGrafter"/>
</dbReference>
<dbReference type="OrthoDB" id="10007415at2759"/>
<proteinExistence type="predicted"/>
<comment type="caution">
    <text evidence="4">The sequence shown here is derived from an EMBL/GenBank/DDBJ whole genome shotgun (WGS) entry which is preliminary data.</text>
</comment>
<gene>
    <name evidence="4" type="ORF">JZ751_028832</name>
</gene>
<evidence type="ECO:0000256" key="1">
    <source>
        <dbReference type="ARBA" id="ARBA00022737"/>
    </source>
</evidence>
<feature type="compositionally biased region" description="Polar residues" evidence="2">
    <location>
        <begin position="142"/>
        <end position="174"/>
    </location>
</feature>
<dbReference type="GO" id="GO:0072659">
    <property type="term" value="P:protein localization to plasma membrane"/>
    <property type="evidence" value="ECO:0007669"/>
    <property type="project" value="TreeGrafter"/>
</dbReference>
<protein>
    <recommendedName>
        <fullName evidence="3">EBP50 C-terminal domain-containing protein</fullName>
    </recommendedName>
</protein>
<dbReference type="Proteomes" id="UP000824540">
    <property type="component" value="Unassembled WGS sequence"/>
</dbReference>
<dbReference type="GO" id="GO:0005102">
    <property type="term" value="F:signaling receptor binding"/>
    <property type="evidence" value="ECO:0007669"/>
    <property type="project" value="TreeGrafter"/>
</dbReference>
<evidence type="ECO:0000259" key="3">
    <source>
        <dbReference type="Pfam" id="PF09007"/>
    </source>
</evidence>
<dbReference type="SUPFAM" id="SSF50156">
    <property type="entry name" value="PDZ domain-like"/>
    <property type="match status" value="1"/>
</dbReference>
<feature type="domain" description="EBP50 C-terminal" evidence="3">
    <location>
        <begin position="116"/>
        <end position="228"/>
    </location>
</feature>
<dbReference type="InterPro" id="IPR036034">
    <property type="entry name" value="PDZ_sf"/>
</dbReference>
<dbReference type="InterPro" id="IPR051067">
    <property type="entry name" value="NHER"/>
</dbReference>
<evidence type="ECO:0000256" key="2">
    <source>
        <dbReference type="SAM" id="MobiDB-lite"/>
    </source>
</evidence>
<keyword evidence="5" id="KW-1185">Reference proteome</keyword>
<organism evidence="4 5">
    <name type="scientific">Albula glossodonta</name>
    <name type="common">roundjaw bonefish</name>
    <dbReference type="NCBI Taxonomy" id="121402"/>
    <lineage>
        <taxon>Eukaryota</taxon>
        <taxon>Metazoa</taxon>
        <taxon>Chordata</taxon>
        <taxon>Craniata</taxon>
        <taxon>Vertebrata</taxon>
        <taxon>Euteleostomi</taxon>
        <taxon>Actinopterygii</taxon>
        <taxon>Neopterygii</taxon>
        <taxon>Teleostei</taxon>
        <taxon>Albuliformes</taxon>
        <taxon>Albulidae</taxon>
        <taxon>Albula</taxon>
    </lineage>
</organism>
<accession>A0A8T2NES7</accession>